<reference evidence="1" key="2">
    <citation type="journal article" date="2015" name="Data Brief">
        <title>Shoot transcriptome of the giant reed, Arundo donax.</title>
        <authorList>
            <person name="Barrero R.A."/>
            <person name="Guerrero F.D."/>
            <person name="Moolhuijzen P."/>
            <person name="Goolsby J.A."/>
            <person name="Tidwell J."/>
            <person name="Bellgard S.E."/>
            <person name="Bellgard M.I."/>
        </authorList>
    </citation>
    <scope>NUCLEOTIDE SEQUENCE</scope>
    <source>
        <tissue evidence="1">Shoot tissue taken approximately 20 cm above the soil surface</tissue>
    </source>
</reference>
<protein>
    <submittedName>
        <fullName evidence="1">Uncharacterized protein</fullName>
    </submittedName>
</protein>
<sequence length="35" mass="3815">MIPLCLARTGIAAPRGRFQDALNYTWSSGVDVTFS</sequence>
<dbReference type="AlphaFoldDB" id="A0A0A9BMF1"/>
<name>A0A0A9BMF1_ARUDO</name>
<evidence type="ECO:0000313" key="1">
    <source>
        <dbReference type="EMBL" id="JAD60452.1"/>
    </source>
</evidence>
<proteinExistence type="predicted"/>
<dbReference type="EMBL" id="GBRH01237443">
    <property type="protein sequence ID" value="JAD60452.1"/>
    <property type="molecule type" value="Transcribed_RNA"/>
</dbReference>
<reference evidence="1" key="1">
    <citation type="submission" date="2014-09" db="EMBL/GenBank/DDBJ databases">
        <authorList>
            <person name="Magalhaes I.L.F."/>
            <person name="Oliveira U."/>
            <person name="Santos F.R."/>
            <person name="Vidigal T.H.D.A."/>
            <person name="Brescovit A.D."/>
            <person name="Santos A.J."/>
        </authorList>
    </citation>
    <scope>NUCLEOTIDE SEQUENCE</scope>
    <source>
        <tissue evidence="1">Shoot tissue taken approximately 20 cm above the soil surface</tissue>
    </source>
</reference>
<accession>A0A0A9BMF1</accession>
<organism evidence="1">
    <name type="scientific">Arundo donax</name>
    <name type="common">Giant reed</name>
    <name type="synonym">Donax arundinaceus</name>
    <dbReference type="NCBI Taxonomy" id="35708"/>
    <lineage>
        <taxon>Eukaryota</taxon>
        <taxon>Viridiplantae</taxon>
        <taxon>Streptophyta</taxon>
        <taxon>Embryophyta</taxon>
        <taxon>Tracheophyta</taxon>
        <taxon>Spermatophyta</taxon>
        <taxon>Magnoliopsida</taxon>
        <taxon>Liliopsida</taxon>
        <taxon>Poales</taxon>
        <taxon>Poaceae</taxon>
        <taxon>PACMAD clade</taxon>
        <taxon>Arundinoideae</taxon>
        <taxon>Arundineae</taxon>
        <taxon>Arundo</taxon>
    </lineage>
</organism>